<evidence type="ECO:0000313" key="3">
    <source>
        <dbReference type="Proteomes" id="UP000053989"/>
    </source>
</evidence>
<keyword evidence="3" id="KW-1185">Reference proteome</keyword>
<organism evidence="2 3">
    <name type="scientific">Scleroderma citrinum Foug A</name>
    <dbReference type="NCBI Taxonomy" id="1036808"/>
    <lineage>
        <taxon>Eukaryota</taxon>
        <taxon>Fungi</taxon>
        <taxon>Dikarya</taxon>
        <taxon>Basidiomycota</taxon>
        <taxon>Agaricomycotina</taxon>
        <taxon>Agaricomycetes</taxon>
        <taxon>Agaricomycetidae</taxon>
        <taxon>Boletales</taxon>
        <taxon>Sclerodermatineae</taxon>
        <taxon>Sclerodermataceae</taxon>
        <taxon>Scleroderma</taxon>
    </lineage>
</organism>
<name>A0A0C3DTV7_9AGAM</name>
<accession>A0A0C3DTV7</accession>
<sequence length="242" mass="27480">MDPSHHYYKSTHYDSITEFGSGGYSGHSKSMGTLDAPHHTDGAQIDPPHHYKSTYSNDSVTEFRSSGYSGHSKSMGTNGPPHTDGAQIDYVMEAEAQIGNMMQDYIPLQDYIPPQNYIPPQSSLLFLMIKVHGTWDMEFMKWLEALNAPKLLHLFMDLANATWNHMFTLFVVQRITSEVWEKIIDDTCLQQLFIDLECSGIEEVQITEQKLQEEGWPSTVKTVTMLSSFANCEFCDVVHNMV</sequence>
<dbReference type="EMBL" id="KN822030">
    <property type="protein sequence ID" value="KIM64065.1"/>
    <property type="molecule type" value="Genomic_DNA"/>
</dbReference>
<reference evidence="2 3" key="1">
    <citation type="submission" date="2014-04" db="EMBL/GenBank/DDBJ databases">
        <authorList>
            <consortium name="DOE Joint Genome Institute"/>
            <person name="Kuo A."/>
            <person name="Kohler A."/>
            <person name="Nagy L.G."/>
            <person name="Floudas D."/>
            <person name="Copeland A."/>
            <person name="Barry K.W."/>
            <person name="Cichocki N."/>
            <person name="Veneault-Fourrey C."/>
            <person name="LaButti K."/>
            <person name="Lindquist E.A."/>
            <person name="Lipzen A."/>
            <person name="Lundell T."/>
            <person name="Morin E."/>
            <person name="Murat C."/>
            <person name="Sun H."/>
            <person name="Tunlid A."/>
            <person name="Henrissat B."/>
            <person name="Grigoriev I.V."/>
            <person name="Hibbett D.S."/>
            <person name="Martin F."/>
            <person name="Nordberg H.P."/>
            <person name="Cantor M.N."/>
            <person name="Hua S.X."/>
        </authorList>
    </citation>
    <scope>NUCLEOTIDE SEQUENCE [LARGE SCALE GENOMIC DNA]</scope>
    <source>
        <strain evidence="2 3">Foug A</strain>
    </source>
</reference>
<dbReference type="InParanoid" id="A0A0C3DTV7"/>
<evidence type="ECO:0000313" key="2">
    <source>
        <dbReference type="EMBL" id="KIM64065.1"/>
    </source>
</evidence>
<dbReference type="AlphaFoldDB" id="A0A0C3DTV7"/>
<dbReference type="HOGENOM" id="CLU_1147768_0_0_1"/>
<feature type="compositionally biased region" description="Polar residues" evidence="1">
    <location>
        <begin position="53"/>
        <end position="77"/>
    </location>
</feature>
<dbReference type="Proteomes" id="UP000053989">
    <property type="component" value="Unassembled WGS sequence"/>
</dbReference>
<proteinExistence type="predicted"/>
<gene>
    <name evidence="2" type="ORF">SCLCIDRAFT_8604</name>
</gene>
<feature type="region of interest" description="Disordered" evidence="1">
    <location>
        <begin position="28"/>
        <end position="85"/>
    </location>
</feature>
<evidence type="ECO:0000256" key="1">
    <source>
        <dbReference type="SAM" id="MobiDB-lite"/>
    </source>
</evidence>
<protein>
    <submittedName>
        <fullName evidence="2">Uncharacterized protein</fullName>
    </submittedName>
</protein>
<reference evidence="3" key="2">
    <citation type="submission" date="2015-01" db="EMBL/GenBank/DDBJ databases">
        <title>Evolutionary Origins and Diversification of the Mycorrhizal Mutualists.</title>
        <authorList>
            <consortium name="DOE Joint Genome Institute"/>
            <consortium name="Mycorrhizal Genomics Consortium"/>
            <person name="Kohler A."/>
            <person name="Kuo A."/>
            <person name="Nagy L.G."/>
            <person name="Floudas D."/>
            <person name="Copeland A."/>
            <person name="Barry K.W."/>
            <person name="Cichocki N."/>
            <person name="Veneault-Fourrey C."/>
            <person name="LaButti K."/>
            <person name="Lindquist E.A."/>
            <person name="Lipzen A."/>
            <person name="Lundell T."/>
            <person name="Morin E."/>
            <person name="Murat C."/>
            <person name="Riley R."/>
            <person name="Ohm R."/>
            <person name="Sun H."/>
            <person name="Tunlid A."/>
            <person name="Henrissat B."/>
            <person name="Grigoriev I.V."/>
            <person name="Hibbett D.S."/>
            <person name="Martin F."/>
        </authorList>
    </citation>
    <scope>NUCLEOTIDE SEQUENCE [LARGE SCALE GENOMIC DNA]</scope>
    <source>
        <strain evidence="3">Foug A</strain>
    </source>
</reference>